<evidence type="ECO:0000256" key="4">
    <source>
        <dbReference type="ARBA" id="ARBA00023136"/>
    </source>
</evidence>
<dbReference type="HAMAP" id="MF_00902">
    <property type="entry name" value="TatC"/>
    <property type="match status" value="1"/>
</dbReference>
<evidence type="ECO:0000313" key="7">
    <source>
        <dbReference type="Proteomes" id="UP001254832"/>
    </source>
</evidence>
<feature type="transmembrane region" description="Helical" evidence="5">
    <location>
        <begin position="154"/>
        <end position="182"/>
    </location>
</feature>
<evidence type="ECO:0000256" key="5">
    <source>
        <dbReference type="HAMAP-Rule" id="MF_00902"/>
    </source>
</evidence>
<keyword evidence="5" id="KW-1003">Cell membrane</keyword>
<keyword evidence="5" id="KW-0653">Protein transport</keyword>
<dbReference type="InterPro" id="IPR019820">
    <property type="entry name" value="Sec-indep_translocase_CS"/>
</dbReference>
<comment type="subcellular location">
    <subcellularLocation>
        <location evidence="5">Cell membrane</location>
        <topology evidence="5">Multi-pass membrane protein</topology>
    </subcellularLocation>
    <subcellularLocation>
        <location evidence="1">Membrane</location>
        <topology evidence="1">Multi-pass membrane protein</topology>
    </subcellularLocation>
</comment>
<dbReference type="EMBL" id="JAVDTR010000006">
    <property type="protein sequence ID" value="MDR6724059.1"/>
    <property type="molecule type" value="Genomic_DNA"/>
</dbReference>
<feature type="transmembrane region" description="Helical" evidence="5">
    <location>
        <begin position="21"/>
        <end position="39"/>
    </location>
</feature>
<comment type="subunit">
    <text evidence="5">Forms a complex with TatA.</text>
</comment>
<dbReference type="RefSeq" id="WP_056694369.1">
    <property type="nucleotide sequence ID" value="NZ_JAVDTR010000006.1"/>
</dbReference>
<dbReference type="Pfam" id="PF00902">
    <property type="entry name" value="TatC"/>
    <property type="match status" value="1"/>
</dbReference>
<sequence length="261" mass="29978">MTQQTEEMTIVEHLSELRKRLIYVLSVFVLGLIVGFFVADPVYEYLTKAESVKGFVLHAFSFWDGIGIYMKIAGLFSLVVTLPFTVFQIWKFVSPGLRPIERKAALKYVPYVFLLFLIGLSFAYYVVFPMALAFTTSITEKMGLVETYGMKQYFSFLFGIVLPVSLLFELPLLIMFLTAIRILNPTRLRKMRRVAYFVLIFIAVVVTPPDFISDLLVMIPLLLLYEFSVFLSAFVYRKQLAADEAEESRYTRASDDNSMNS</sequence>
<comment type="similarity">
    <text evidence="5">Belongs to the TatC family.</text>
</comment>
<dbReference type="PROSITE" id="PS01218">
    <property type="entry name" value="TATC"/>
    <property type="match status" value="1"/>
</dbReference>
<dbReference type="PANTHER" id="PTHR30371">
    <property type="entry name" value="SEC-INDEPENDENT PROTEIN TRANSLOCASE PROTEIN TATC"/>
    <property type="match status" value="1"/>
</dbReference>
<keyword evidence="2 5" id="KW-0812">Transmembrane</keyword>
<comment type="function">
    <text evidence="5">Part of the twin-arginine translocation (Tat) system that transports large folded proteins containing a characteristic twin-arginine motif in their signal peptide across membranes.</text>
</comment>
<protein>
    <recommendedName>
        <fullName evidence="5">Sec-independent protein translocase protein TatC</fullName>
    </recommendedName>
</protein>
<accession>A0AAP5H0H1</accession>
<evidence type="ECO:0000313" key="6">
    <source>
        <dbReference type="EMBL" id="MDR6724059.1"/>
    </source>
</evidence>
<dbReference type="InterPro" id="IPR002033">
    <property type="entry name" value="TatC"/>
</dbReference>
<keyword evidence="5" id="KW-0811">Translocation</keyword>
<feature type="transmembrane region" description="Helical" evidence="5">
    <location>
        <begin position="218"/>
        <end position="236"/>
    </location>
</feature>
<proteinExistence type="inferred from homology"/>
<dbReference type="GO" id="GO:0065002">
    <property type="term" value="P:intracellular protein transmembrane transport"/>
    <property type="evidence" value="ECO:0007669"/>
    <property type="project" value="TreeGrafter"/>
</dbReference>
<dbReference type="GO" id="GO:0009977">
    <property type="term" value="F:proton motive force dependent protein transmembrane transporter activity"/>
    <property type="evidence" value="ECO:0007669"/>
    <property type="project" value="TreeGrafter"/>
</dbReference>
<keyword evidence="5" id="KW-0813">Transport</keyword>
<dbReference type="GO" id="GO:0043953">
    <property type="term" value="P:protein transport by the Tat complex"/>
    <property type="evidence" value="ECO:0007669"/>
    <property type="project" value="UniProtKB-UniRule"/>
</dbReference>
<keyword evidence="4 5" id="KW-0472">Membrane</keyword>
<feature type="transmembrane region" description="Helical" evidence="5">
    <location>
        <begin position="111"/>
        <end position="134"/>
    </location>
</feature>
<organism evidence="6 7">
    <name type="scientific">Paenibacillus amylolyticus</name>
    <dbReference type="NCBI Taxonomy" id="1451"/>
    <lineage>
        <taxon>Bacteria</taxon>
        <taxon>Bacillati</taxon>
        <taxon>Bacillota</taxon>
        <taxon>Bacilli</taxon>
        <taxon>Bacillales</taxon>
        <taxon>Paenibacillaceae</taxon>
        <taxon>Paenibacillus</taxon>
    </lineage>
</organism>
<comment type="caution">
    <text evidence="6">The sequence shown here is derived from an EMBL/GenBank/DDBJ whole genome shotgun (WGS) entry which is preliminary data.</text>
</comment>
<evidence type="ECO:0000256" key="3">
    <source>
        <dbReference type="ARBA" id="ARBA00022989"/>
    </source>
</evidence>
<dbReference type="NCBIfam" id="TIGR00945">
    <property type="entry name" value="tatC"/>
    <property type="match status" value="1"/>
</dbReference>
<gene>
    <name evidence="5" type="primary">tatC</name>
    <name evidence="6" type="ORF">J2W91_002521</name>
</gene>
<evidence type="ECO:0000256" key="1">
    <source>
        <dbReference type="ARBA" id="ARBA00004141"/>
    </source>
</evidence>
<evidence type="ECO:0000256" key="2">
    <source>
        <dbReference type="ARBA" id="ARBA00022692"/>
    </source>
</evidence>
<keyword evidence="3 5" id="KW-1133">Transmembrane helix</keyword>
<feature type="transmembrane region" description="Helical" evidence="5">
    <location>
        <begin position="194"/>
        <end position="212"/>
    </location>
</feature>
<dbReference type="PRINTS" id="PR01840">
    <property type="entry name" value="TATCFAMILY"/>
</dbReference>
<name>A0AAP5H0H1_PAEAM</name>
<dbReference type="GO" id="GO:0033281">
    <property type="term" value="C:TAT protein transport complex"/>
    <property type="evidence" value="ECO:0007669"/>
    <property type="project" value="UniProtKB-UniRule"/>
</dbReference>
<dbReference type="AlphaFoldDB" id="A0AAP5H0H1"/>
<feature type="transmembrane region" description="Helical" evidence="5">
    <location>
        <begin position="68"/>
        <end position="90"/>
    </location>
</feature>
<reference evidence="6" key="1">
    <citation type="submission" date="2023-07" db="EMBL/GenBank/DDBJ databases">
        <title>Sorghum-associated microbial communities from plants grown in Nebraska, USA.</title>
        <authorList>
            <person name="Schachtman D."/>
        </authorList>
    </citation>
    <scope>NUCLEOTIDE SEQUENCE</scope>
    <source>
        <strain evidence="6">BE80</strain>
    </source>
</reference>
<dbReference type="Proteomes" id="UP001254832">
    <property type="component" value="Unassembled WGS sequence"/>
</dbReference>
<dbReference type="PANTHER" id="PTHR30371:SF4">
    <property type="entry name" value="SEC-INDEPENDENT PROTEIN TRANSLOCASE PROTEIN TATCD"/>
    <property type="match status" value="1"/>
</dbReference>